<evidence type="ECO:0000313" key="3">
    <source>
        <dbReference type="Proteomes" id="UP001500151"/>
    </source>
</evidence>
<accession>A0ABP6E8T7</accession>
<feature type="compositionally biased region" description="Basic and acidic residues" evidence="1">
    <location>
        <begin position="31"/>
        <end position="40"/>
    </location>
</feature>
<keyword evidence="3" id="KW-1185">Reference proteome</keyword>
<reference evidence="3" key="1">
    <citation type="journal article" date="2019" name="Int. J. Syst. Evol. Microbiol.">
        <title>The Global Catalogue of Microorganisms (GCM) 10K type strain sequencing project: providing services to taxonomists for standard genome sequencing and annotation.</title>
        <authorList>
            <consortium name="The Broad Institute Genomics Platform"/>
            <consortium name="The Broad Institute Genome Sequencing Center for Infectious Disease"/>
            <person name="Wu L."/>
            <person name="Ma J."/>
        </authorList>
    </citation>
    <scope>NUCLEOTIDE SEQUENCE [LARGE SCALE GENOMIC DNA]</scope>
    <source>
        <strain evidence="3">JCM 4524</strain>
    </source>
</reference>
<feature type="region of interest" description="Disordered" evidence="1">
    <location>
        <begin position="97"/>
        <end position="157"/>
    </location>
</feature>
<dbReference type="Proteomes" id="UP001500151">
    <property type="component" value="Unassembled WGS sequence"/>
</dbReference>
<evidence type="ECO:0000313" key="2">
    <source>
        <dbReference type="EMBL" id="GAA2659642.1"/>
    </source>
</evidence>
<gene>
    <name evidence="2" type="ORF">GCM10010307_76280</name>
</gene>
<feature type="compositionally biased region" description="Basic and acidic residues" evidence="1">
    <location>
        <begin position="97"/>
        <end position="119"/>
    </location>
</feature>
<dbReference type="EMBL" id="BAAASJ010000118">
    <property type="protein sequence ID" value="GAA2659642.1"/>
    <property type="molecule type" value="Genomic_DNA"/>
</dbReference>
<feature type="region of interest" description="Disordered" evidence="1">
    <location>
        <begin position="28"/>
        <end position="65"/>
    </location>
</feature>
<organism evidence="2 3">
    <name type="scientific">Streptomyces vastus</name>
    <dbReference type="NCBI Taxonomy" id="285451"/>
    <lineage>
        <taxon>Bacteria</taxon>
        <taxon>Bacillati</taxon>
        <taxon>Actinomycetota</taxon>
        <taxon>Actinomycetes</taxon>
        <taxon>Kitasatosporales</taxon>
        <taxon>Streptomycetaceae</taxon>
        <taxon>Streptomyces</taxon>
    </lineage>
</organism>
<evidence type="ECO:0000256" key="1">
    <source>
        <dbReference type="SAM" id="MobiDB-lite"/>
    </source>
</evidence>
<proteinExistence type="predicted"/>
<feature type="compositionally biased region" description="Low complexity" evidence="1">
    <location>
        <begin position="55"/>
        <end position="65"/>
    </location>
</feature>
<sequence length="157" mass="16803">MAPSGTLSAIVRTARYGWIAPSCFSVSAASADRRAAETSRRIPSQSPRPEGTGLSPRRSFSRPSVPIGAALDAEFDILQTAELTAVGVDLEDPRALREQLARAESGRHSEAQPEQKDQVRPLVLRDGGQGLDETDVLLGADDRPQALPVGQEGHPPW</sequence>
<comment type="caution">
    <text evidence="2">The sequence shown here is derived from an EMBL/GenBank/DDBJ whole genome shotgun (WGS) entry which is preliminary data.</text>
</comment>
<protein>
    <submittedName>
        <fullName evidence="2">Uncharacterized protein</fullName>
    </submittedName>
</protein>
<name>A0ABP6E8T7_9ACTN</name>